<evidence type="ECO:0000313" key="6">
    <source>
        <dbReference type="Proteomes" id="UP000033140"/>
    </source>
</evidence>
<sequence length="323" mass="35499">MYQNRIQSLYGTLPKSRSHVARIIVTPIHIRHTYITLSTHTPPMIHFPAHKTSQSRCYITKATLTSTPTGSSHPQRIISTHPFYASLNLVLPTELYECVPIPVELEREAWHSAATQATPASLTSKRQKTYEGTRPKIFMSSSCPFCSICESSVVGSDLRDVKNAFVLLSTRHCVAFLDIQPMTLGHTLVVPREHCMRLTDLSSESAAEVGRVMPLLARTVCAAVGEQGGGKVTDFNCIQNNGGRRAISIYNSTHAVGIRLGPSAGQVVDHVHFHLIPRGDALAKWNMFGKGQREDIDDEEGAALAARVRSYIAEDAEARSAKL</sequence>
<evidence type="ECO:0000256" key="3">
    <source>
        <dbReference type="PROSITE-ProRule" id="PRU00464"/>
    </source>
</evidence>
<dbReference type="GO" id="GO:0009117">
    <property type="term" value="P:nucleotide metabolic process"/>
    <property type="evidence" value="ECO:0007669"/>
    <property type="project" value="TreeGrafter"/>
</dbReference>
<dbReference type="STRING" id="698492.A0A0E9NA09"/>
<name>A0A0E9NA09_SAICN</name>
<comment type="caution">
    <text evidence="5">The sequence shown here is derived from an EMBL/GenBank/DDBJ whole genome shotgun (WGS) entry which is preliminary data.</text>
</comment>
<feature type="short sequence motif" description="Histidine triad motif" evidence="2 3">
    <location>
        <begin position="270"/>
        <end position="274"/>
    </location>
</feature>
<dbReference type="PROSITE" id="PS00892">
    <property type="entry name" value="HIT_1"/>
    <property type="match status" value="1"/>
</dbReference>
<dbReference type="PANTHER" id="PTHR46648:SF2">
    <property type="entry name" value="HIT DOMAIN-CONTAINING PROTEIN"/>
    <property type="match status" value="1"/>
</dbReference>
<dbReference type="InterPro" id="IPR001310">
    <property type="entry name" value="Histidine_triad_HIT"/>
</dbReference>
<organism evidence="5 6">
    <name type="scientific">Saitoella complicata (strain BCRC 22490 / CBS 7301 / JCM 7358 / NBRC 10748 / NRRL Y-17804)</name>
    <dbReference type="NCBI Taxonomy" id="698492"/>
    <lineage>
        <taxon>Eukaryota</taxon>
        <taxon>Fungi</taxon>
        <taxon>Dikarya</taxon>
        <taxon>Ascomycota</taxon>
        <taxon>Taphrinomycotina</taxon>
        <taxon>Taphrinomycotina incertae sedis</taxon>
        <taxon>Saitoella</taxon>
    </lineage>
</organism>
<dbReference type="AlphaFoldDB" id="A0A0E9NA09"/>
<feature type="active site" description="Tele-AMP-histidine intermediate" evidence="1">
    <location>
        <position position="272"/>
    </location>
</feature>
<proteinExistence type="predicted"/>
<evidence type="ECO:0000313" key="5">
    <source>
        <dbReference type="EMBL" id="GAO46664.1"/>
    </source>
</evidence>
<dbReference type="InterPro" id="IPR019808">
    <property type="entry name" value="Histidine_triad_CS"/>
</dbReference>
<reference evidence="5 6" key="3">
    <citation type="journal article" date="2015" name="Genome Announc.">
        <title>Draft Genome Sequence of the Archiascomycetous Yeast Saitoella complicata.</title>
        <authorList>
            <person name="Yamauchi K."/>
            <person name="Kondo S."/>
            <person name="Hamamoto M."/>
            <person name="Takahashi Y."/>
            <person name="Ogura Y."/>
            <person name="Hayashi T."/>
            <person name="Nishida H."/>
        </authorList>
    </citation>
    <scope>NUCLEOTIDE SEQUENCE [LARGE SCALE GENOMIC DNA]</scope>
    <source>
        <strain evidence="5 6">NRRL Y-17804</strain>
    </source>
</reference>
<keyword evidence="6" id="KW-1185">Reference proteome</keyword>
<feature type="domain" description="HIT" evidence="4">
    <location>
        <begin position="153"/>
        <end position="285"/>
    </location>
</feature>
<evidence type="ECO:0000256" key="1">
    <source>
        <dbReference type="PIRSR" id="PIRSR601310-1"/>
    </source>
</evidence>
<gene>
    <name evidence="5" type="ORF">G7K_0889-t2</name>
</gene>
<dbReference type="EMBL" id="BACD03000005">
    <property type="protein sequence ID" value="GAO46664.1"/>
    <property type="molecule type" value="Genomic_DNA"/>
</dbReference>
<reference evidence="5 6" key="2">
    <citation type="journal article" date="2014" name="J. Gen. Appl. Microbiol.">
        <title>The early diverging ascomycetous budding yeast Saitoella complicata has three histone deacetylases belonging to the Clr6, Hos2, and Rpd3 lineages.</title>
        <authorList>
            <person name="Nishida H."/>
            <person name="Matsumoto T."/>
            <person name="Kondo S."/>
            <person name="Hamamoto M."/>
            <person name="Yoshikawa H."/>
        </authorList>
    </citation>
    <scope>NUCLEOTIDE SEQUENCE [LARGE SCALE GENOMIC DNA]</scope>
    <source>
        <strain evidence="5 6">NRRL Y-17804</strain>
    </source>
</reference>
<dbReference type="InterPro" id="IPR011146">
    <property type="entry name" value="HIT-like"/>
</dbReference>
<dbReference type="Gene3D" id="3.30.428.10">
    <property type="entry name" value="HIT-like"/>
    <property type="match status" value="1"/>
</dbReference>
<evidence type="ECO:0000256" key="2">
    <source>
        <dbReference type="PIRSR" id="PIRSR601310-3"/>
    </source>
</evidence>
<dbReference type="Proteomes" id="UP000033140">
    <property type="component" value="Unassembled WGS sequence"/>
</dbReference>
<reference evidence="5 6" key="1">
    <citation type="journal article" date="2011" name="J. Gen. Appl. Microbiol.">
        <title>Draft genome sequencing of the enigmatic yeast Saitoella complicata.</title>
        <authorList>
            <person name="Nishida H."/>
            <person name="Hamamoto M."/>
            <person name="Sugiyama J."/>
        </authorList>
    </citation>
    <scope>NUCLEOTIDE SEQUENCE [LARGE SCALE GENOMIC DNA]</scope>
    <source>
        <strain evidence="5 6">NRRL Y-17804</strain>
    </source>
</reference>
<dbReference type="Pfam" id="PF01230">
    <property type="entry name" value="HIT"/>
    <property type="match status" value="1"/>
</dbReference>
<protein>
    <recommendedName>
        <fullName evidence="4">HIT domain-containing protein</fullName>
    </recommendedName>
</protein>
<dbReference type="GO" id="GO:0003824">
    <property type="term" value="F:catalytic activity"/>
    <property type="evidence" value="ECO:0007669"/>
    <property type="project" value="InterPro"/>
</dbReference>
<accession>A0A0E9NA09</accession>
<dbReference type="InterPro" id="IPR036265">
    <property type="entry name" value="HIT-like_sf"/>
</dbReference>
<dbReference type="SUPFAM" id="SSF54197">
    <property type="entry name" value="HIT-like"/>
    <property type="match status" value="1"/>
</dbReference>
<dbReference type="PANTHER" id="PTHR46648">
    <property type="entry name" value="HIT FAMILY PROTEIN 1"/>
    <property type="match status" value="1"/>
</dbReference>
<dbReference type="PROSITE" id="PS51084">
    <property type="entry name" value="HIT_2"/>
    <property type="match status" value="1"/>
</dbReference>
<evidence type="ECO:0000259" key="4">
    <source>
        <dbReference type="PROSITE" id="PS51084"/>
    </source>
</evidence>